<organism evidence="4 5">
    <name type="scientific">Apiosordaria backusii</name>
    <dbReference type="NCBI Taxonomy" id="314023"/>
    <lineage>
        <taxon>Eukaryota</taxon>
        <taxon>Fungi</taxon>
        <taxon>Dikarya</taxon>
        <taxon>Ascomycota</taxon>
        <taxon>Pezizomycotina</taxon>
        <taxon>Sordariomycetes</taxon>
        <taxon>Sordariomycetidae</taxon>
        <taxon>Sordariales</taxon>
        <taxon>Lasiosphaeriaceae</taxon>
        <taxon>Apiosordaria</taxon>
    </lineage>
</organism>
<dbReference type="PANTHER" id="PTHR23416:SF54">
    <property type="entry name" value="ACETYLTRANSFERASE, CYSE_LACA_LPXA_NODL FAMILY (AFU_ORTHOLOGUE AFUA_2G08430)-RELATED"/>
    <property type="match status" value="1"/>
</dbReference>
<evidence type="ECO:0000313" key="5">
    <source>
        <dbReference type="Proteomes" id="UP001172159"/>
    </source>
</evidence>
<dbReference type="Pfam" id="PF00132">
    <property type="entry name" value="Hexapep"/>
    <property type="match status" value="1"/>
</dbReference>
<evidence type="ECO:0000313" key="4">
    <source>
        <dbReference type="EMBL" id="KAK0736679.1"/>
    </source>
</evidence>
<dbReference type="Pfam" id="PF12464">
    <property type="entry name" value="Mac"/>
    <property type="match status" value="1"/>
</dbReference>
<dbReference type="EMBL" id="JAUKTV010000006">
    <property type="protein sequence ID" value="KAK0736679.1"/>
    <property type="molecule type" value="Genomic_DNA"/>
</dbReference>
<dbReference type="PANTHER" id="PTHR23416">
    <property type="entry name" value="SIALIC ACID SYNTHASE-RELATED"/>
    <property type="match status" value="1"/>
</dbReference>
<dbReference type="InterPro" id="IPR011004">
    <property type="entry name" value="Trimer_LpxA-like_sf"/>
</dbReference>
<keyword evidence="5" id="KW-1185">Reference proteome</keyword>
<dbReference type="CDD" id="cd03357">
    <property type="entry name" value="LbH_MAT_GAT"/>
    <property type="match status" value="1"/>
</dbReference>
<feature type="domain" description="Maltose/galactoside acetyltransferase" evidence="3">
    <location>
        <begin position="19"/>
        <end position="76"/>
    </location>
</feature>
<accession>A0AA40BM19</accession>
<reference evidence="4" key="1">
    <citation type="submission" date="2023-06" db="EMBL/GenBank/DDBJ databases">
        <title>Genome-scale phylogeny and comparative genomics of the fungal order Sordariales.</title>
        <authorList>
            <consortium name="Lawrence Berkeley National Laboratory"/>
            <person name="Hensen N."/>
            <person name="Bonometti L."/>
            <person name="Westerberg I."/>
            <person name="Brannstrom I.O."/>
            <person name="Guillou S."/>
            <person name="Cros-Aarteil S."/>
            <person name="Calhoun S."/>
            <person name="Haridas S."/>
            <person name="Kuo A."/>
            <person name="Mondo S."/>
            <person name="Pangilinan J."/>
            <person name="Riley R."/>
            <person name="Labutti K."/>
            <person name="Andreopoulos B."/>
            <person name="Lipzen A."/>
            <person name="Chen C."/>
            <person name="Yanf M."/>
            <person name="Daum C."/>
            <person name="Ng V."/>
            <person name="Clum A."/>
            <person name="Steindorff A."/>
            <person name="Ohm R."/>
            <person name="Martin F."/>
            <person name="Silar P."/>
            <person name="Natvig D."/>
            <person name="Lalanne C."/>
            <person name="Gautier V."/>
            <person name="Ament-Velasquez S.L."/>
            <person name="Kruys A."/>
            <person name="Hutchinson M.I."/>
            <person name="Powell A.J."/>
            <person name="Barry K."/>
            <person name="Miller A.N."/>
            <person name="Grigoriev I.V."/>
            <person name="Debuchy R."/>
            <person name="Gladieux P."/>
            <person name="Thoren M.H."/>
            <person name="Johannesson H."/>
        </authorList>
    </citation>
    <scope>NUCLEOTIDE SEQUENCE</scope>
    <source>
        <strain evidence="4">CBS 540.89</strain>
    </source>
</reference>
<name>A0AA40BM19_9PEZI</name>
<dbReference type="GO" id="GO:0008374">
    <property type="term" value="F:O-acyltransferase activity"/>
    <property type="evidence" value="ECO:0007669"/>
    <property type="project" value="TreeGrafter"/>
</dbReference>
<dbReference type="SUPFAM" id="SSF51161">
    <property type="entry name" value="Trimeric LpxA-like enzymes"/>
    <property type="match status" value="1"/>
</dbReference>
<dbReference type="Proteomes" id="UP001172159">
    <property type="component" value="Unassembled WGS sequence"/>
</dbReference>
<keyword evidence="2" id="KW-0808">Transferase</keyword>
<protein>
    <submittedName>
        <fullName evidence="4">Trimeric LpxA-like protein</fullName>
    </submittedName>
</protein>
<dbReference type="InterPro" id="IPR001451">
    <property type="entry name" value="Hexapep"/>
</dbReference>
<dbReference type="GO" id="GO:0016407">
    <property type="term" value="F:acetyltransferase activity"/>
    <property type="evidence" value="ECO:0007669"/>
    <property type="project" value="InterPro"/>
</dbReference>
<dbReference type="AlphaFoldDB" id="A0AA40BM19"/>
<evidence type="ECO:0000259" key="3">
    <source>
        <dbReference type="SMART" id="SM01266"/>
    </source>
</evidence>
<comment type="similarity">
    <text evidence="1">Belongs to the transferase hexapeptide repeat family.</text>
</comment>
<dbReference type="SMART" id="SM01266">
    <property type="entry name" value="Mac"/>
    <property type="match status" value="1"/>
</dbReference>
<evidence type="ECO:0000256" key="1">
    <source>
        <dbReference type="ARBA" id="ARBA00007274"/>
    </source>
</evidence>
<gene>
    <name evidence="4" type="ORF">B0T21DRAFT_333237</name>
</gene>
<sequence length="238" mass="26026">MSSTPVPPGHPDFDPAENKRRMEAGELYYAFHPDISGARRKCIAACNDFNAVGSRIDFTRRQMVELWKKIICDDSPNPPVLADAKADDAQFGLKYPYIDGPIKVDMGFNLKFGEQVYINYNSTWLDTSTITVGSRTLIGPNCSFYTATHPLDPFQRNGLKGPEAGKPIVIGEDCWFGGSVTVLGGVTIGRGVTVGAGSVVTKDVPDFVVVVGNPARIVRRLDEAKERWEKGERIGESA</sequence>
<proteinExistence type="inferred from homology"/>
<evidence type="ECO:0000256" key="2">
    <source>
        <dbReference type="ARBA" id="ARBA00022679"/>
    </source>
</evidence>
<dbReference type="Gene3D" id="2.160.10.10">
    <property type="entry name" value="Hexapeptide repeat proteins"/>
    <property type="match status" value="1"/>
</dbReference>
<dbReference type="InterPro" id="IPR051159">
    <property type="entry name" value="Hexapeptide_acetyltransf"/>
</dbReference>
<comment type="caution">
    <text evidence="4">The sequence shown here is derived from an EMBL/GenBank/DDBJ whole genome shotgun (WGS) entry which is preliminary data.</text>
</comment>
<dbReference type="InterPro" id="IPR024688">
    <property type="entry name" value="Mac_dom"/>
</dbReference>